<dbReference type="PANTHER" id="PTHR11157">
    <property type="entry name" value="FATTY ACID ACYL TRANSFERASE-RELATED"/>
    <property type="match status" value="1"/>
</dbReference>
<keyword evidence="9 10" id="KW-0275">Fatty acid biosynthesis</keyword>
<sequence>MDSVTMPNYSYVFKFEEDFDNYEKRQWMKENWKSCFYYVGAYMIVIFGGQLYMQTRPRFELRKPLFIWNVFLALFSVWGAYRSAPELLTVLANHGFHYSVCIPGSKSGVFLTRVILACIEIDQ</sequence>
<keyword evidence="6 10" id="KW-1133">Transmembrane helix</keyword>
<keyword evidence="7 10" id="KW-0443">Lipid metabolism</keyword>
<dbReference type="PANTHER" id="PTHR11157:SF17">
    <property type="entry name" value="ELONGATION OF VERY LONG CHAIN FATTY ACIDS PROTEIN 6"/>
    <property type="match status" value="1"/>
</dbReference>
<comment type="subcellular location">
    <subcellularLocation>
        <location evidence="1">Membrane</location>
        <topology evidence="1">Multi-pass membrane protein</topology>
    </subcellularLocation>
</comment>
<feature type="transmembrane region" description="Helical" evidence="10">
    <location>
        <begin position="65"/>
        <end position="81"/>
    </location>
</feature>
<feature type="transmembrane region" description="Helical" evidence="10">
    <location>
        <begin position="36"/>
        <end position="53"/>
    </location>
</feature>
<dbReference type="GO" id="GO:0030148">
    <property type="term" value="P:sphingolipid biosynthetic process"/>
    <property type="evidence" value="ECO:0007669"/>
    <property type="project" value="TreeGrafter"/>
</dbReference>
<comment type="similarity">
    <text evidence="10">Belongs to the ELO family.</text>
</comment>
<keyword evidence="2 10" id="KW-0444">Lipid biosynthesis</keyword>
<evidence type="ECO:0000256" key="10">
    <source>
        <dbReference type="RuleBase" id="RU361115"/>
    </source>
</evidence>
<dbReference type="Proteomes" id="UP001381693">
    <property type="component" value="Unassembled WGS sequence"/>
</dbReference>
<evidence type="ECO:0000256" key="3">
    <source>
        <dbReference type="ARBA" id="ARBA00022679"/>
    </source>
</evidence>
<evidence type="ECO:0000313" key="11">
    <source>
        <dbReference type="EMBL" id="KAK7075972.1"/>
    </source>
</evidence>
<dbReference type="GO" id="GO:0042761">
    <property type="term" value="P:very long-chain fatty acid biosynthetic process"/>
    <property type="evidence" value="ECO:0007669"/>
    <property type="project" value="TreeGrafter"/>
</dbReference>
<dbReference type="GO" id="GO:0009922">
    <property type="term" value="F:fatty acid elongase activity"/>
    <property type="evidence" value="ECO:0007669"/>
    <property type="project" value="UniProtKB-EC"/>
</dbReference>
<keyword evidence="5 10" id="KW-0276">Fatty acid metabolism</keyword>
<evidence type="ECO:0000256" key="1">
    <source>
        <dbReference type="ARBA" id="ARBA00004141"/>
    </source>
</evidence>
<dbReference type="GO" id="GO:0005789">
    <property type="term" value="C:endoplasmic reticulum membrane"/>
    <property type="evidence" value="ECO:0007669"/>
    <property type="project" value="TreeGrafter"/>
</dbReference>
<comment type="caution">
    <text evidence="11">The sequence shown here is derived from an EMBL/GenBank/DDBJ whole genome shotgun (WGS) entry which is preliminary data.</text>
</comment>
<reference evidence="11 12" key="1">
    <citation type="submission" date="2023-11" db="EMBL/GenBank/DDBJ databases">
        <title>Halocaridina rubra genome assembly.</title>
        <authorList>
            <person name="Smith C."/>
        </authorList>
    </citation>
    <scope>NUCLEOTIDE SEQUENCE [LARGE SCALE GENOMIC DNA]</scope>
    <source>
        <strain evidence="11">EP-1</strain>
        <tissue evidence="11">Whole</tissue>
    </source>
</reference>
<organism evidence="11 12">
    <name type="scientific">Halocaridina rubra</name>
    <name type="common">Hawaiian red shrimp</name>
    <dbReference type="NCBI Taxonomy" id="373956"/>
    <lineage>
        <taxon>Eukaryota</taxon>
        <taxon>Metazoa</taxon>
        <taxon>Ecdysozoa</taxon>
        <taxon>Arthropoda</taxon>
        <taxon>Crustacea</taxon>
        <taxon>Multicrustacea</taxon>
        <taxon>Malacostraca</taxon>
        <taxon>Eumalacostraca</taxon>
        <taxon>Eucarida</taxon>
        <taxon>Decapoda</taxon>
        <taxon>Pleocyemata</taxon>
        <taxon>Caridea</taxon>
        <taxon>Atyoidea</taxon>
        <taxon>Atyidae</taxon>
        <taxon>Halocaridina</taxon>
    </lineage>
</organism>
<comment type="caution">
    <text evidence="10">Lacks conserved residue(s) required for the propagation of feature annotation.</text>
</comment>
<dbReference type="Pfam" id="PF01151">
    <property type="entry name" value="ELO"/>
    <property type="match status" value="1"/>
</dbReference>
<dbReference type="AlphaFoldDB" id="A0AAN8X1I2"/>
<dbReference type="EC" id="2.3.1.199" evidence="10"/>
<dbReference type="EMBL" id="JAXCGZ010009949">
    <property type="protein sequence ID" value="KAK7075972.1"/>
    <property type="molecule type" value="Genomic_DNA"/>
</dbReference>
<keyword evidence="8 10" id="KW-0472">Membrane</keyword>
<gene>
    <name evidence="11" type="ORF">SK128_024781</name>
</gene>
<keyword evidence="12" id="KW-1185">Reference proteome</keyword>
<comment type="catalytic activity">
    <reaction evidence="10">
        <text>a very-long-chain acyl-CoA + malonyl-CoA + H(+) = a very-long-chain 3-oxoacyl-CoA + CO2 + CoA</text>
        <dbReference type="Rhea" id="RHEA:32727"/>
        <dbReference type="ChEBI" id="CHEBI:15378"/>
        <dbReference type="ChEBI" id="CHEBI:16526"/>
        <dbReference type="ChEBI" id="CHEBI:57287"/>
        <dbReference type="ChEBI" id="CHEBI:57384"/>
        <dbReference type="ChEBI" id="CHEBI:90725"/>
        <dbReference type="ChEBI" id="CHEBI:90736"/>
        <dbReference type="EC" id="2.3.1.199"/>
    </reaction>
</comment>
<dbReference type="InterPro" id="IPR002076">
    <property type="entry name" value="ELO_fam"/>
</dbReference>
<evidence type="ECO:0000256" key="6">
    <source>
        <dbReference type="ARBA" id="ARBA00022989"/>
    </source>
</evidence>
<keyword evidence="4 10" id="KW-0812">Transmembrane</keyword>
<evidence type="ECO:0000256" key="2">
    <source>
        <dbReference type="ARBA" id="ARBA00022516"/>
    </source>
</evidence>
<dbReference type="GO" id="GO:0034625">
    <property type="term" value="P:fatty acid elongation, monounsaturated fatty acid"/>
    <property type="evidence" value="ECO:0007669"/>
    <property type="project" value="TreeGrafter"/>
</dbReference>
<dbReference type="GO" id="GO:0019367">
    <property type="term" value="P:fatty acid elongation, saturated fatty acid"/>
    <property type="evidence" value="ECO:0007669"/>
    <property type="project" value="TreeGrafter"/>
</dbReference>
<accession>A0AAN8X1I2</accession>
<evidence type="ECO:0000256" key="9">
    <source>
        <dbReference type="ARBA" id="ARBA00023160"/>
    </source>
</evidence>
<evidence type="ECO:0000256" key="8">
    <source>
        <dbReference type="ARBA" id="ARBA00023136"/>
    </source>
</evidence>
<evidence type="ECO:0000256" key="7">
    <source>
        <dbReference type="ARBA" id="ARBA00023098"/>
    </source>
</evidence>
<evidence type="ECO:0000256" key="5">
    <source>
        <dbReference type="ARBA" id="ARBA00022832"/>
    </source>
</evidence>
<evidence type="ECO:0000313" key="12">
    <source>
        <dbReference type="Proteomes" id="UP001381693"/>
    </source>
</evidence>
<name>A0AAN8X1I2_HALRR</name>
<feature type="non-terminal residue" evidence="11">
    <location>
        <position position="123"/>
    </location>
</feature>
<dbReference type="GO" id="GO:0034626">
    <property type="term" value="P:fatty acid elongation, polyunsaturated fatty acid"/>
    <property type="evidence" value="ECO:0007669"/>
    <property type="project" value="TreeGrafter"/>
</dbReference>
<proteinExistence type="inferred from homology"/>
<evidence type="ECO:0000256" key="4">
    <source>
        <dbReference type="ARBA" id="ARBA00022692"/>
    </source>
</evidence>
<protein>
    <recommendedName>
        <fullName evidence="10">Elongation of very long chain fatty acids protein</fullName>
        <ecNumber evidence="10">2.3.1.199</ecNumber>
    </recommendedName>
    <alternativeName>
        <fullName evidence="10">Very-long-chain 3-oxoacyl-CoA synthase</fullName>
    </alternativeName>
</protein>
<keyword evidence="3 10" id="KW-0808">Transferase</keyword>